<name>A0A8J9T6G9_PHATR</name>
<evidence type="ECO:0000256" key="4">
    <source>
        <dbReference type="ARBA" id="ARBA00022552"/>
    </source>
</evidence>
<feature type="compositionally biased region" description="Acidic residues" evidence="7">
    <location>
        <begin position="71"/>
        <end position="82"/>
    </location>
</feature>
<dbReference type="PANTHER" id="PTHR21738">
    <property type="entry name" value="RIBOSOMAL RNA PROCESSING PROTEIN 36 HOMOLOG"/>
    <property type="match status" value="1"/>
</dbReference>
<keyword evidence="5 6" id="KW-0539">Nucleus</keyword>
<evidence type="ECO:0000256" key="2">
    <source>
        <dbReference type="ARBA" id="ARBA00009418"/>
    </source>
</evidence>
<evidence type="ECO:0000256" key="7">
    <source>
        <dbReference type="SAM" id="MobiDB-lite"/>
    </source>
</evidence>
<comment type="similarity">
    <text evidence="2 6">Belongs to the RRP36 family.</text>
</comment>
<keyword evidence="6" id="KW-0687">Ribonucleoprotein</keyword>
<dbReference type="Proteomes" id="UP000836788">
    <property type="component" value="Chromosome 7"/>
</dbReference>
<comment type="subunit">
    <text evidence="6">Associates with 90S and pre-40S pre-ribosomal particles.</text>
</comment>
<feature type="compositionally biased region" description="Low complexity" evidence="7">
    <location>
        <begin position="1"/>
        <end position="11"/>
    </location>
</feature>
<evidence type="ECO:0000256" key="6">
    <source>
        <dbReference type="RuleBase" id="RU368027"/>
    </source>
</evidence>
<feature type="compositionally biased region" description="Gly residues" evidence="7">
    <location>
        <begin position="372"/>
        <end position="381"/>
    </location>
</feature>
<dbReference type="GO" id="GO:0005730">
    <property type="term" value="C:nucleolus"/>
    <property type="evidence" value="ECO:0007669"/>
    <property type="project" value="UniProtKB-SubCell"/>
</dbReference>
<dbReference type="AlphaFoldDB" id="A0A8J9T6G9"/>
<dbReference type="GO" id="GO:0030686">
    <property type="term" value="C:90S preribosome"/>
    <property type="evidence" value="ECO:0007669"/>
    <property type="project" value="TreeGrafter"/>
</dbReference>
<evidence type="ECO:0000256" key="3">
    <source>
        <dbReference type="ARBA" id="ARBA00022517"/>
    </source>
</evidence>
<feature type="region of interest" description="Disordered" evidence="7">
    <location>
        <begin position="1"/>
        <end position="204"/>
    </location>
</feature>
<organism evidence="8">
    <name type="scientific">Phaeodactylum tricornutum</name>
    <name type="common">Diatom</name>
    <dbReference type="NCBI Taxonomy" id="2850"/>
    <lineage>
        <taxon>Eukaryota</taxon>
        <taxon>Sar</taxon>
        <taxon>Stramenopiles</taxon>
        <taxon>Ochrophyta</taxon>
        <taxon>Bacillariophyta</taxon>
        <taxon>Bacillariophyceae</taxon>
        <taxon>Bacillariophycidae</taxon>
        <taxon>Naviculales</taxon>
        <taxon>Phaeodactylaceae</taxon>
        <taxon>Phaeodactylum</taxon>
    </lineage>
</organism>
<dbReference type="EMBL" id="OU594948">
    <property type="protein sequence ID" value="CAG9293141.1"/>
    <property type="molecule type" value="Genomic_DNA"/>
</dbReference>
<evidence type="ECO:0000256" key="5">
    <source>
        <dbReference type="ARBA" id="ARBA00023242"/>
    </source>
</evidence>
<reference evidence="8" key="1">
    <citation type="submission" date="2022-02" db="EMBL/GenBank/DDBJ databases">
        <authorList>
            <person name="Giguere J D."/>
        </authorList>
    </citation>
    <scope>NUCLEOTIDE SEQUENCE</scope>
    <source>
        <strain evidence="8">CCAP 1055/1</strain>
    </source>
</reference>
<proteinExistence type="inferred from homology"/>
<protein>
    <recommendedName>
        <fullName evidence="6">rRNA biogenesis protein RRP36</fullName>
    </recommendedName>
</protein>
<sequence>MEAASISSNSSDGEDEDSTTAPARLAVAEARTRTNRNRPTGSSRTASNSSSSESDSDSEAPRRLPDLASSSEDEQLGEEDSSVEERNSNDKFAQAESDCEEESEEGDIVEDVPLAQRIEKQREQTIDLTQRRKRKSEALKIATRRLADLKKTKRVKDEHGKEAPQSEVKRSKHAPTEASSKRSDFYNRHGPQLNESGIGVEIGAHRYKPRDPRISSLSGRLNVEHFEHNYEFLQEIREKEIALLKQKITARKTSGRKGHTMRQRLGITQEQGGGSGDLLEEDQAELKRLQHEKAAMERQQIDRAAKRSVKKKLQQQVEEGQRRGPFFMKRRELKKLHVEAKFDELRKRGGDQAVQKAVAKRRKKNKSRDAGLLGGRDGNKF</sequence>
<dbReference type="PANTHER" id="PTHR21738:SF0">
    <property type="entry name" value="RIBOSOMAL RNA PROCESSING PROTEIN 36 HOMOLOG"/>
    <property type="match status" value="1"/>
</dbReference>
<dbReference type="InterPro" id="IPR009292">
    <property type="entry name" value="RRP36"/>
</dbReference>
<feature type="region of interest" description="Disordered" evidence="7">
    <location>
        <begin position="347"/>
        <end position="381"/>
    </location>
</feature>
<comment type="subcellular location">
    <subcellularLocation>
        <location evidence="1 6">Nucleus</location>
        <location evidence="1 6">Nucleolus</location>
    </subcellularLocation>
</comment>
<feature type="compositionally biased region" description="Basic and acidic residues" evidence="7">
    <location>
        <begin position="145"/>
        <end position="169"/>
    </location>
</feature>
<comment type="function">
    <text evidence="6">Component of the 90S pre-ribosome involved in the maturation of rRNAs. Required for early cleavages of the pre-RNAs in the 40S ribosomal subunit maturation pathway.</text>
</comment>
<dbReference type="Pfam" id="PF06102">
    <property type="entry name" value="RRP36"/>
    <property type="match status" value="1"/>
</dbReference>
<keyword evidence="4 6" id="KW-0698">rRNA processing</keyword>
<dbReference type="GO" id="GO:0000462">
    <property type="term" value="P:maturation of SSU-rRNA from tricistronic rRNA transcript (SSU-rRNA, 5.8S rRNA, LSU-rRNA)"/>
    <property type="evidence" value="ECO:0007669"/>
    <property type="project" value="TreeGrafter"/>
</dbReference>
<feature type="compositionally biased region" description="Low complexity" evidence="7">
    <location>
        <begin position="39"/>
        <end position="53"/>
    </location>
</feature>
<accession>A0A8J9T6G9</accession>
<evidence type="ECO:0000313" key="8">
    <source>
        <dbReference type="EMBL" id="CAG9293141.1"/>
    </source>
</evidence>
<feature type="compositionally biased region" description="Acidic residues" evidence="7">
    <location>
        <begin position="97"/>
        <end position="110"/>
    </location>
</feature>
<evidence type="ECO:0000256" key="1">
    <source>
        <dbReference type="ARBA" id="ARBA00004604"/>
    </source>
</evidence>
<gene>
    <name evidence="8" type="ORF">PTTT1_LOCUS50612</name>
</gene>
<keyword evidence="3 6" id="KW-0690">Ribosome biogenesis</keyword>